<dbReference type="EMBL" id="NVOR01000154">
    <property type="protein sequence ID" value="PED79978.1"/>
    <property type="molecule type" value="Genomic_DNA"/>
</dbReference>
<evidence type="ECO:0000256" key="1">
    <source>
        <dbReference type="SAM" id="Coils"/>
    </source>
</evidence>
<keyword evidence="1" id="KW-0175">Coiled coil</keyword>
<dbReference type="Proteomes" id="UP000221020">
    <property type="component" value="Unassembled WGS sequence"/>
</dbReference>
<evidence type="ECO:0000256" key="2">
    <source>
        <dbReference type="SAM" id="MobiDB-lite"/>
    </source>
</evidence>
<dbReference type="InterPro" id="IPR047650">
    <property type="entry name" value="Transpos_IS110"/>
</dbReference>
<accession>A0AA91V7B6</accession>
<dbReference type="GO" id="GO:0004803">
    <property type="term" value="F:transposase activity"/>
    <property type="evidence" value="ECO:0007669"/>
    <property type="project" value="InterPro"/>
</dbReference>
<dbReference type="RefSeq" id="WP_097899465.1">
    <property type="nucleotide sequence ID" value="NZ_NVOR01000154.1"/>
</dbReference>
<gene>
    <name evidence="4" type="ORF">CON65_25325</name>
</gene>
<feature type="domain" description="Transposase IS116/IS110/IS902 C-terminal" evidence="3">
    <location>
        <begin position="47"/>
        <end position="104"/>
    </location>
</feature>
<dbReference type="PANTHER" id="PTHR33055">
    <property type="entry name" value="TRANSPOSASE FOR INSERTION SEQUENCE ELEMENT IS1111A"/>
    <property type="match status" value="1"/>
</dbReference>
<dbReference type="Pfam" id="PF02371">
    <property type="entry name" value="Transposase_20"/>
    <property type="match status" value="1"/>
</dbReference>
<sequence>MMPKAQDISDSLFGTLNEHQIFLIRHSWNHILFLEQAIEQLEARIDELLLTIPGVKKNTVASIIAEIGIEMSQFPSAQQLSSWAGVSPGNHESAGKKKHPDYKRKSAHQNNTL</sequence>
<evidence type="ECO:0000313" key="4">
    <source>
        <dbReference type="EMBL" id="PED79978.1"/>
    </source>
</evidence>
<proteinExistence type="predicted"/>
<feature type="compositionally biased region" description="Basic residues" evidence="2">
    <location>
        <begin position="96"/>
        <end position="107"/>
    </location>
</feature>
<dbReference type="PANTHER" id="PTHR33055:SF15">
    <property type="entry name" value="TRANSPOSASE-RELATED"/>
    <property type="match status" value="1"/>
</dbReference>
<dbReference type="GO" id="GO:0003677">
    <property type="term" value="F:DNA binding"/>
    <property type="evidence" value="ECO:0007669"/>
    <property type="project" value="InterPro"/>
</dbReference>
<comment type="caution">
    <text evidence="4">The sequence shown here is derived from an EMBL/GenBank/DDBJ whole genome shotgun (WGS) entry which is preliminary data.</text>
</comment>
<name>A0AA91V7B6_9BACI</name>
<protein>
    <recommendedName>
        <fullName evidence="3">Transposase IS116/IS110/IS902 C-terminal domain-containing protein</fullName>
    </recommendedName>
</protein>
<reference evidence="4 5" key="1">
    <citation type="submission" date="2017-09" db="EMBL/GenBank/DDBJ databases">
        <title>Large-scale bioinformatics analysis of Bacillus genomes uncovers conserved roles of natural products in bacterial physiology.</title>
        <authorList>
            <consortium name="Agbiome Team Llc"/>
            <person name="Bleich R.M."/>
            <person name="Grubbs K.J."/>
            <person name="Santa Maria K.C."/>
            <person name="Allen S.E."/>
            <person name="Farag S."/>
            <person name="Shank E.A."/>
            <person name="Bowers A."/>
        </authorList>
    </citation>
    <scope>NUCLEOTIDE SEQUENCE [LARGE SCALE GENOMIC DNA]</scope>
    <source>
        <strain evidence="4 5">AFS092012</strain>
    </source>
</reference>
<feature type="region of interest" description="Disordered" evidence="2">
    <location>
        <begin position="81"/>
        <end position="113"/>
    </location>
</feature>
<dbReference type="InterPro" id="IPR003346">
    <property type="entry name" value="Transposase_20"/>
</dbReference>
<dbReference type="GO" id="GO:0006313">
    <property type="term" value="P:DNA transposition"/>
    <property type="evidence" value="ECO:0007669"/>
    <property type="project" value="InterPro"/>
</dbReference>
<organism evidence="4 5">
    <name type="scientific">Bacillus pseudomycoides</name>
    <dbReference type="NCBI Taxonomy" id="64104"/>
    <lineage>
        <taxon>Bacteria</taxon>
        <taxon>Bacillati</taxon>
        <taxon>Bacillota</taxon>
        <taxon>Bacilli</taxon>
        <taxon>Bacillales</taxon>
        <taxon>Bacillaceae</taxon>
        <taxon>Bacillus</taxon>
        <taxon>Bacillus cereus group</taxon>
    </lineage>
</organism>
<feature type="coiled-coil region" evidence="1">
    <location>
        <begin position="31"/>
        <end position="58"/>
    </location>
</feature>
<evidence type="ECO:0000313" key="5">
    <source>
        <dbReference type="Proteomes" id="UP000221020"/>
    </source>
</evidence>
<evidence type="ECO:0000259" key="3">
    <source>
        <dbReference type="Pfam" id="PF02371"/>
    </source>
</evidence>
<dbReference type="AlphaFoldDB" id="A0AA91V7B6"/>